<accession>A0A7W9KM57</accession>
<name>A0A7W9KM57_9PSEU</name>
<dbReference type="InterPro" id="IPR023871">
    <property type="entry name" value="MftE"/>
</dbReference>
<evidence type="ECO:0000256" key="2">
    <source>
        <dbReference type="ARBA" id="ARBA00022723"/>
    </source>
</evidence>
<evidence type="ECO:0000256" key="1">
    <source>
        <dbReference type="ARBA" id="ARBA00001947"/>
    </source>
</evidence>
<evidence type="ECO:0000256" key="4">
    <source>
        <dbReference type="ARBA" id="ARBA00022833"/>
    </source>
</evidence>
<organism evidence="6 7">
    <name type="scientific">Kutzneria kofuensis</name>
    <dbReference type="NCBI Taxonomy" id="103725"/>
    <lineage>
        <taxon>Bacteria</taxon>
        <taxon>Bacillati</taxon>
        <taxon>Actinomycetota</taxon>
        <taxon>Actinomycetes</taxon>
        <taxon>Pseudonocardiales</taxon>
        <taxon>Pseudonocardiaceae</taxon>
        <taxon>Kutzneria</taxon>
    </lineage>
</organism>
<dbReference type="GO" id="GO:0016811">
    <property type="term" value="F:hydrolase activity, acting on carbon-nitrogen (but not peptide) bonds, in linear amides"/>
    <property type="evidence" value="ECO:0007669"/>
    <property type="project" value="TreeGrafter"/>
</dbReference>
<dbReference type="InterPro" id="IPR003785">
    <property type="entry name" value="Creatininase/forma_Hydrolase"/>
</dbReference>
<reference evidence="6 7" key="1">
    <citation type="submission" date="2020-08" db="EMBL/GenBank/DDBJ databases">
        <title>Sequencing the genomes of 1000 actinobacteria strains.</title>
        <authorList>
            <person name="Klenk H.-P."/>
        </authorList>
    </citation>
    <scope>NUCLEOTIDE SEQUENCE [LARGE SCALE GENOMIC DNA]</scope>
    <source>
        <strain evidence="6 7">DSM 43851</strain>
    </source>
</reference>
<proteinExistence type="inferred from homology"/>
<keyword evidence="2" id="KW-0479">Metal-binding</keyword>
<keyword evidence="4" id="KW-0862">Zinc</keyword>
<dbReference type="Gene3D" id="3.40.50.10310">
    <property type="entry name" value="Creatininase"/>
    <property type="match status" value="1"/>
</dbReference>
<keyword evidence="7" id="KW-1185">Reference proteome</keyword>
<comment type="similarity">
    <text evidence="5">Belongs to the creatininase superfamily.</text>
</comment>
<dbReference type="Proteomes" id="UP000585638">
    <property type="component" value="Unassembled WGS sequence"/>
</dbReference>
<dbReference type="NCBIfam" id="TIGR03964">
    <property type="entry name" value="mycofact_creat"/>
    <property type="match status" value="1"/>
</dbReference>
<dbReference type="RefSeq" id="WP_312890417.1">
    <property type="nucleotide sequence ID" value="NZ_BAAAWY010000062.1"/>
</dbReference>
<keyword evidence="3 6" id="KW-0378">Hydrolase</keyword>
<protein>
    <submittedName>
        <fullName evidence="6">Creatinine amidohydrolase</fullName>
        <ecNumber evidence="6">3.5.2.10</ecNumber>
    </submittedName>
</protein>
<dbReference type="GO" id="GO:0047789">
    <property type="term" value="F:creatininase activity"/>
    <property type="evidence" value="ECO:0007669"/>
    <property type="project" value="UniProtKB-EC"/>
</dbReference>
<dbReference type="SUPFAM" id="SSF102215">
    <property type="entry name" value="Creatininase"/>
    <property type="match status" value="1"/>
</dbReference>
<comment type="cofactor">
    <cofactor evidence="1">
        <name>Zn(2+)</name>
        <dbReference type="ChEBI" id="CHEBI:29105"/>
    </cofactor>
</comment>
<sequence length="227" mass="23615">MNRLIDMAWPEVEAVAATSVLAVPVGSTEQHGPHLPFTVDTEIAAALCDRLAQARDRVVVAPAFSYGSSGEHAAFPGSLSIGLDGVETLVLELVRSADAFAGVLLVNGHGGNAAAVSRAVRRLGHEGRCVTCWSPTGSAVDSHAGRTETSVMLALRPESVRLDLLEPGDCRPLREIMPLLVRSGVVSVSANGVLGDPSGASGGEGRLVLERWTAGLLSAYDTWTPVS</sequence>
<dbReference type="GO" id="GO:0009231">
    <property type="term" value="P:riboflavin biosynthetic process"/>
    <property type="evidence" value="ECO:0007669"/>
    <property type="project" value="TreeGrafter"/>
</dbReference>
<dbReference type="GO" id="GO:0046872">
    <property type="term" value="F:metal ion binding"/>
    <property type="evidence" value="ECO:0007669"/>
    <property type="project" value="UniProtKB-KW"/>
</dbReference>
<dbReference type="AlphaFoldDB" id="A0A7W9KM57"/>
<evidence type="ECO:0000313" key="6">
    <source>
        <dbReference type="EMBL" id="MBB5895124.1"/>
    </source>
</evidence>
<gene>
    <name evidence="6" type="ORF">BJ998_006320</name>
</gene>
<dbReference type="EMBL" id="JACHIR010000001">
    <property type="protein sequence ID" value="MBB5895124.1"/>
    <property type="molecule type" value="Genomic_DNA"/>
</dbReference>
<dbReference type="PANTHER" id="PTHR35005:SF1">
    <property type="entry name" value="2-AMINO-5-FORMYLAMINO-6-RIBOSYLAMINOPYRIMIDIN-4(3H)-ONE 5'-MONOPHOSPHATE DEFORMYLASE"/>
    <property type="match status" value="1"/>
</dbReference>
<evidence type="ECO:0000256" key="5">
    <source>
        <dbReference type="ARBA" id="ARBA00024029"/>
    </source>
</evidence>
<evidence type="ECO:0000313" key="7">
    <source>
        <dbReference type="Proteomes" id="UP000585638"/>
    </source>
</evidence>
<dbReference type="PANTHER" id="PTHR35005">
    <property type="entry name" value="3-DEHYDRO-SCYLLO-INOSOSE HYDROLASE"/>
    <property type="match status" value="1"/>
</dbReference>
<dbReference type="InterPro" id="IPR024087">
    <property type="entry name" value="Creatininase-like_sf"/>
</dbReference>
<dbReference type="Pfam" id="PF02633">
    <property type="entry name" value="Creatininase"/>
    <property type="match status" value="1"/>
</dbReference>
<comment type="caution">
    <text evidence="6">The sequence shown here is derived from an EMBL/GenBank/DDBJ whole genome shotgun (WGS) entry which is preliminary data.</text>
</comment>
<dbReference type="EC" id="3.5.2.10" evidence="6"/>
<evidence type="ECO:0000256" key="3">
    <source>
        <dbReference type="ARBA" id="ARBA00022801"/>
    </source>
</evidence>